<dbReference type="InterPro" id="IPR002559">
    <property type="entry name" value="Transposase_11"/>
</dbReference>
<feature type="domain" description="DUF4372" evidence="6">
    <location>
        <begin position="3"/>
        <end position="76"/>
    </location>
</feature>
<dbReference type="GO" id="GO:0004803">
    <property type="term" value="F:transposase activity"/>
    <property type="evidence" value="ECO:0007669"/>
    <property type="project" value="InterPro"/>
</dbReference>
<evidence type="ECO:0000313" key="7">
    <source>
        <dbReference type="EMBL" id="CRH04304.1"/>
    </source>
</evidence>
<comment type="similarity">
    <text evidence="1">Belongs to the transposase 11 family.</text>
</comment>
<dbReference type="PANTHER" id="PTHR33258">
    <property type="entry name" value="TRANSPOSASE INSL FOR INSERTION SEQUENCE ELEMENT IS186A-RELATED"/>
    <property type="match status" value="1"/>
</dbReference>
<name>A0A1S7LDV4_MAGMO</name>
<keyword evidence="3" id="KW-0238">DNA-binding</keyword>
<dbReference type="SUPFAM" id="SSF53098">
    <property type="entry name" value="Ribonuclease H-like"/>
    <property type="match status" value="1"/>
</dbReference>
<dbReference type="PANTHER" id="PTHR33258:SF1">
    <property type="entry name" value="TRANSPOSASE INSL FOR INSERTION SEQUENCE ELEMENT IS186A-RELATED"/>
    <property type="match status" value="1"/>
</dbReference>
<feature type="domain" description="Transposase IS4-like" evidence="5">
    <location>
        <begin position="121"/>
        <end position="333"/>
    </location>
</feature>
<dbReference type="GO" id="GO:0003677">
    <property type="term" value="F:DNA binding"/>
    <property type="evidence" value="ECO:0007669"/>
    <property type="project" value="UniProtKB-KW"/>
</dbReference>
<dbReference type="NCBIfam" id="NF033592">
    <property type="entry name" value="transpos_IS4_1"/>
    <property type="match status" value="1"/>
</dbReference>
<keyword evidence="2" id="KW-0815">Transposition</keyword>
<dbReference type="Pfam" id="PF01609">
    <property type="entry name" value="DDE_Tnp_1"/>
    <property type="match status" value="1"/>
</dbReference>
<keyword evidence="4" id="KW-0233">DNA recombination</keyword>
<evidence type="ECO:0000256" key="4">
    <source>
        <dbReference type="ARBA" id="ARBA00023172"/>
    </source>
</evidence>
<proteinExistence type="inferred from homology"/>
<evidence type="ECO:0000256" key="1">
    <source>
        <dbReference type="ARBA" id="ARBA00010075"/>
    </source>
</evidence>
<dbReference type="InterPro" id="IPR012337">
    <property type="entry name" value="RNaseH-like_sf"/>
</dbReference>
<dbReference type="AlphaFoldDB" id="A0A1S7LDV4"/>
<sequence length="388" mass="45064">MNTGKTIFSQVTEFLPMHTFRQCVERYSGNRKVQTFSCLDQFLCMIFAQLTYRESLRDIEACLRAQQSKLYHMGIRGRVSRSTLADANENRDWRIYADFAQSLIHTARQLYQNDDFGIDLQQTVYALDSTTIDLCLSVFPWAKFRKTKSAVKLHTLLDLRGNIPTFIHISDGKLHDVNVLDEIIPEPGSFYVMDRGYLDFARLYLLDQCGAFFVTRAKSNLGFRRLYSRPVDKSSGLQCDQTIVLITPKSAKEYPAHLRRIKFFDSENNKVLVFLTNDFTLLALTIAQLCRSRWQVELFFKWIKQHLRIKSFFGTSENAVKTQIWIAISVYVLVAIIKKKLKLEASLYTILQILSVSIFEKTPFLQMVTNRDVVVSQYNQTNQLKLFD</sequence>
<evidence type="ECO:0000256" key="3">
    <source>
        <dbReference type="ARBA" id="ARBA00023125"/>
    </source>
</evidence>
<accession>A0A1S7LDV4</accession>
<dbReference type="InterPro" id="IPR025399">
    <property type="entry name" value="DUF4372"/>
</dbReference>
<gene>
    <name evidence="7" type="ORF">MAGMO_0088</name>
</gene>
<protein>
    <submittedName>
        <fullName evidence="7">Transposase</fullName>
    </submittedName>
</protein>
<dbReference type="GO" id="GO:0006313">
    <property type="term" value="P:DNA transposition"/>
    <property type="evidence" value="ECO:0007669"/>
    <property type="project" value="InterPro"/>
</dbReference>
<organism evidence="7">
    <name type="scientific">Magnetococcus massalia (strain MO-1)</name>
    <dbReference type="NCBI Taxonomy" id="451514"/>
    <lineage>
        <taxon>Bacteria</taxon>
        <taxon>Pseudomonadati</taxon>
        <taxon>Pseudomonadota</taxon>
        <taxon>Magnetococcia</taxon>
        <taxon>Magnetococcales</taxon>
        <taxon>Magnetococcaceae</taxon>
        <taxon>Magnetococcus</taxon>
    </lineage>
</organism>
<evidence type="ECO:0000259" key="5">
    <source>
        <dbReference type="Pfam" id="PF01609"/>
    </source>
</evidence>
<reference evidence="7" key="1">
    <citation type="submission" date="2015-04" db="EMBL/GenBank/DDBJ databases">
        <authorList>
            <person name="Syromyatnikov M.Y."/>
            <person name="Popov V.N."/>
        </authorList>
    </citation>
    <scope>NUCLEOTIDE SEQUENCE</scope>
    <source>
        <strain evidence="7">MO-1</strain>
    </source>
</reference>
<evidence type="ECO:0000256" key="2">
    <source>
        <dbReference type="ARBA" id="ARBA00022578"/>
    </source>
</evidence>
<evidence type="ECO:0000259" key="6">
    <source>
        <dbReference type="Pfam" id="PF14294"/>
    </source>
</evidence>
<dbReference type="InterPro" id="IPR047952">
    <property type="entry name" value="Transpos_IS4"/>
</dbReference>
<dbReference type="Pfam" id="PF14294">
    <property type="entry name" value="DUF4372"/>
    <property type="match status" value="1"/>
</dbReference>
<dbReference type="EMBL" id="LO017727">
    <property type="protein sequence ID" value="CRH04304.1"/>
    <property type="molecule type" value="Genomic_DNA"/>
</dbReference>